<dbReference type="AlphaFoldDB" id="A0A1W1IKE4"/>
<protein>
    <submittedName>
        <fullName evidence="1">Uncharacterized protein</fullName>
    </submittedName>
</protein>
<dbReference type="Proteomes" id="UP000195985">
    <property type="component" value="Unassembled WGS sequence"/>
</dbReference>
<dbReference type="STRING" id="43064.SAMN04488086_12120"/>
<dbReference type="OrthoDB" id="9796370at2"/>
<dbReference type="RefSeq" id="WP_086943914.1">
    <property type="nucleotide sequence ID" value="NZ_FONM01000021.1"/>
</dbReference>
<organism evidence="1 2">
    <name type="scientific">Trichococcus pasteurii</name>
    <dbReference type="NCBI Taxonomy" id="43064"/>
    <lineage>
        <taxon>Bacteria</taxon>
        <taxon>Bacillati</taxon>
        <taxon>Bacillota</taxon>
        <taxon>Bacilli</taxon>
        <taxon>Lactobacillales</taxon>
        <taxon>Carnobacteriaceae</taxon>
        <taxon>Trichococcus</taxon>
    </lineage>
</organism>
<keyword evidence="2" id="KW-1185">Reference proteome</keyword>
<gene>
    <name evidence="1" type="ORF">TPAS_2951</name>
</gene>
<evidence type="ECO:0000313" key="2">
    <source>
        <dbReference type="Proteomes" id="UP000195985"/>
    </source>
</evidence>
<accession>A0A1W1IKE4</accession>
<reference evidence="2" key="1">
    <citation type="submission" date="2016-04" db="EMBL/GenBank/DDBJ databases">
        <authorList>
            <person name="Strepis N."/>
        </authorList>
    </citation>
    <scope>NUCLEOTIDE SEQUENCE [LARGE SCALE GENOMIC DNA]</scope>
</reference>
<evidence type="ECO:0000313" key="1">
    <source>
        <dbReference type="EMBL" id="SLM53223.1"/>
    </source>
</evidence>
<name>A0A1W1IKE4_9LACT</name>
<dbReference type="EMBL" id="FWEY01000014">
    <property type="protein sequence ID" value="SLM53223.1"/>
    <property type="molecule type" value="Genomic_DNA"/>
</dbReference>
<proteinExistence type="predicted"/>
<sequence length="1263" mass="146697">MIFDKITPEKLDSWSKDNSRRAQEILPELVARLVLSSSNKIKNFHFPYGKGIQYPGYDGYLVVDEATNFFPIGTSVFEFGTNGDIQGKFDEDIKKRSENSDGLDIEKTAFIFVSSKIWNHRTSIQKKITCTAKLYNWKEIKIIDAQTLCMWVDNHPGVSVWLMETMNGSIHGVSTAEKFWNEKIGNTSPTLTYQFFTNNRDAEVKKIEKWISKNSRGFFFIKAESAIEATFFLIAAMNSFDIDILHKVILVSDSKTWDKVISMQNKDIILVPTFSVDENISCPDYVNAILPISKFTPLANVSDKFDGVEIYRFKHDQFQKSLLELGVSSDAIFSLEKETKRCFLPLYRNLSTNPIIKQPGWLSTLGGEIDYLIPLMLLNYINIESKGDLTILKMLTDLSSENFLSKLDDWTRIEDFPVVNAGKVYRVVSIQDMWLFLGDKIKRKDIENLQKVIMLIFSETIPKYDLPKEQRYMANIIDKKDRYSKQLIEGLIISLIFLKERDSKFLETSIGSTDAFVTVLLRDVINNVMTEKQWLSIAEFFPLITEASPETIIDRLKKEMNNSESEFWELFKVGGSNSIFSGDVYHHILWGIERLVWIEEYAVDAILILTRLAHKKLPLPSGNTPDSSLNQVFYFYFPQTALNKDELIRLLGKIIREYPQVGLKLVENMSGSRNHALLTMSKPQWIEFNDPYEVRSLTNAVIRDYRDKIVKVFFKNVKVGKDSTVLKIIFENLDFFYYDNESTIKNLVKENIDEIPNEQRAILATCIRKTIFKNKKYIDAEWLLPTEVIKFLEEILTEVEPSGVLKFLYLCEYSPPINNPIPYSNTTDFDMEKEDKSIHAEREIAISEIFRSGGIDVILDYCKYIEDSFGFSRIIAEKVLAGKFDIDFLLKISRFNLNLFRGIIYSLNKNGLDLMFETLKRAENIEWEQEAEILSQAAPSMILWVELESKRKDILEYYWRKSPIVSVSHFDEQEADYYLSKLIEHSRVIEAINSIAYSTYNNYEMLLFLLLSLKLYLEDEKNIAQLDYNTVVPHNIQNIFKKINQNKNKDVEIIGALELYFNDILSYDFFPQCINEWIGREPEVYVQIIEHASSNNMAGEKNRVSFYRMLNKITTIPGCNKENIDKETFDNWVKNVVSVAQRKMYVKETYYSLGTLLSYSPNGDDDIFPHQVIRDFFEENMHDSKISEFLVPNFITGKINQQGMVANWGSVEAAEENMANKYNCDANTIRIDYPETASILRRLRDHYIWSSKNLMDTDEWYFD</sequence>